<comment type="subcellular location">
    <subcellularLocation>
        <location evidence="3">Cytoplasm</location>
    </subcellularLocation>
</comment>
<dbReference type="InterPro" id="IPR030378">
    <property type="entry name" value="G_CP_dom"/>
</dbReference>
<sequence>MKILNDFGVAEFKNKMELEDDLIGRIVKQTHHTYSVATTDCIYDQVKQKLSKSDKKKGALTSTYVVGDFVSLEKTEEHMWIKECFKRKNVLSKAKSQAKKTRKMQEKEQLVASNVDHVFLTLSTDQRFTLSKLERYLVTFTEYNIKQTVLITKSDFSEQADYLVSQIAAVYPELDILRVSALKESGIDEIKEKLKPGTTTILIGASGAGKSTIINKLVGAHREKTNDVRVDGKGKHTTTYSTIIPIPDTGSYIIDTPGIKSIATTKKTKEDNLFPDIIELAKDCKFRDCQHLSEPKCAVKKAVELGELDEQRLARYRKVNGI</sequence>
<dbReference type="CDD" id="cd01854">
    <property type="entry name" value="YjeQ_EngC"/>
    <property type="match status" value="1"/>
</dbReference>
<keyword evidence="3" id="KW-0378">Hydrolase</keyword>
<evidence type="ECO:0000259" key="4">
    <source>
        <dbReference type="PROSITE" id="PS50936"/>
    </source>
</evidence>
<organism evidence="6 7">
    <name type="scientific">Fundicoccus ignavus</name>
    <dbReference type="NCBI Taxonomy" id="2664442"/>
    <lineage>
        <taxon>Bacteria</taxon>
        <taxon>Bacillati</taxon>
        <taxon>Bacillota</taxon>
        <taxon>Bacilli</taxon>
        <taxon>Lactobacillales</taxon>
        <taxon>Aerococcaceae</taxon>
        <taxon>Fundicoccus</taxon>
    </lineage>
</organism>
<keyword evidence="3" id="KW-0690">Ribosome biogenesis</keyword>
<accession>A0A844C9R8</accession>
<dbReference type="PROSITE" id="PS51721">
    <property type="entry name" value="G_CP"/>
    <property type="match status" value="1"/>
</dbReference>
<feature type="domain" description="EngC GTPase" evidence="4">
    <location>
        <begin position="113"/>
        <end position="260"/>
    </location>
</feature>
<dbReference type="EMBL" id="WJQT01000001">
    <property type="protein sequence ID" value="MRJ46161.1"/>
    <property type="molecule type" value="Genomic_DNA"/>
</dbReference>
<dbReference type="NCBIfam" id="TIGR00157">
    <property type="entry name" value="ribosome small subunit-dependent GTPase A"/>
    <property type="match status" value="1"/>
</dbReference>
<dbReference type="InterPro" id="IPR010914">
    <property type="entry name" value="RsgA_GTPase_dom"/>
</dbReference>
<dbReference type="Proteomes" id="UP000440066">
    <property type="component" value="Unassembled WGS sequence"/>
</dbReference>
<dbReference type="GO" id="GO:0003924">
    <property type="term" value="F:GTPase activity"/>
    <property type="evidence" value="ECO:0007669"/>
    <property type="project" value="UniProtKB-UniRule"/>
</dbReference>
<comment type="similarity">
    <text evidence="3">Belongs to the TRAFAC class YlqF/YawG GTPase family. RsgA subfamily.</text>
</comment>
<evidence type="ECO:0000256" key="2">
    <source>
        <dbReference type="ARBA" id="ARBA00023134"/>
    </source>
</evidence>
<dbReference type="InterPro" id="IPR004881">
    <property type="entry name" value="Ribosome_biogen_GTPase_RsgA"/>
</dbReference>
<keyword evidence="3" id="KW-0479">Metal-binding</keyword>
<keyword evidence="3" id="KW-0694">RNA-binding</keyword>
<keyword evidence="3" id="KW-0862">Zinc</keyword>
<dbReference type="GO" id="GO:0005737">
    <property type="term" value="C:cytoplasm"/>
    <property type="evidence" value="ECO:0007669"/>
    <property type="project" value="UniProtKB-SubCell"/>
</dbReference>
<feature type="binding site" evidence="3">
    <location>
        <position position="297"/>
    </location>
    <ligand>
        <name>Zn(2+)</name>
        <dbReference type="ChEBI" id="CHEBI:29105"/>
    </ligand>
</feature>
<dbReference type="Gene3D" id="3.40.50.300">
    <property type="entry name" value="P-loop containing nucleotide triphosphate hydrolases"/>
    <property type="match status" value="1"/>
</dbReference>
<proteinExistence type="inferred from homology"/>
<feature type="domain" description="CP-type G" evidence="5">
    <location>
        <begin position="104"/>
        <end position="262"/>
    </location>
</feature>
<dbReference type="GO" id="GO:0005525">
    <property type="term" value="F:GTP binding"/>
    <property type="evidence" value="ECO:0007669"/>
    <property type="project" value="UniProtKB-UniRule"/>
</dbReference>
<dbReference type="AlphaFoldDB" id="A0A844C9R8"/>
<comment type="function">
    <text evidence="3">One of several proteins that assist in the late maturation steps of the functional core of the 30S ribosomal subunit. Helps release RbfA from mature subunits. May play a role in the assembly of ribosomal proteins into the subunit. Circularly permuted GTPase that catalyzes slow GTP hydrolysis, GTPase activity is stimulated by the 30S ribosomal subunit.</text>
</comment>
<feature type="binding site" evidence="3">
    <location>
        <position position="284"/>
    </location>
    <ligand>
        <name>Zn(2+)</name>
        <dbReference type="ChEBI" id="CHEBI:29105"/>
    </ligand>
</feature>
<keyword evidence="3" id="KW-0699">rRNA-binding</keyword>
<dbReference type="GO" id="GO:0046872">
    <property type="term" value="F:metal ion binding"/>
    <property type="evidence" value="ECO:0007669"/>
    <property type="project" value="UniProtKB-KW"/>
</dbReference>
<keyword evidence="3" id="KW-0963">Cytoplasm</keyword>
<name>A0A844C9R8_9LACT</name>
<dbReference type="EC" id="3.6.1.-" evidence="3"/>
<feature type="binding site" evidence="3">
    <location>
        <position position="289"/>
    </location>
    <ligand>
        <name>Zn(2+)</name>
        <dbReference type="ChEBI" id="CHEBI:29105"/>
    </ligand>
</feature>
<evidence type="ECO:0000256" key="3">
    <source>
        <dbReference type="HAMAP-Rule" id="MF_01820"/>
    </source>
</evidence>
<dbReference type="PANTHER" id="PTHR32120:SF11">
    <property type="entry name" value="SMALL RIBOSOMAL SUBUNIT BIOGENESIS GTPASE RSGA 1, MITOCHONDRIAL-RELATED"/>
    <property type="match status" value="1"/>
</dbReference>
<protein>
    <recommendedName>
        <fullName evidence="3">Small ribosomal subunit biogenesis GTPase RsgA</fullName>
        <ecNumber evidence="3">3.6.1.-</ecNumber>
    </recommendedName>
</protein>
<feature type="binding site" evidence="3">
    <location>
        <begin position="152"/>
        <end position="155"/>
    </location>
    <ligand>
        <name>GTP</name>
        <dbReference type="ChEBI" id="CHEBI:37565"/>
    </ligand>
</feature>
<evidence type="ECO:0000256" key="1">
    <source>
        <dbReference type="ARBA" id="ARBA00022741"/>
    </source>
</evidence>
<evidence type="ECO:0000259" key="5">
    <source>
        <dbReference type="PROSITE" id="PS51721"/>
    </source>
</evidence>
<dbReference type="GO" id="GO:0042274">
    <property type="term" value="P:ribosomal small subunit biogenesis"/>
    <property type="evidence" value="ECO:0007669"/>
    <property type="project" value="UniProtKB-UniRule"/>
</dbReference>
<dbReference type="RefSeq" id="WP_153831262.1">
    <property type="nucleotide sequence ID" value="NZ_WJQT01000001.1"/>
</dbReference>
<dbReference type="Pfam" id="PF03193">
    <property type="entry name" value="RsgA_GTPase"/>
    <property type="match status" value="1"/>
</dbReference>
<evidence type="ECO:0000313" key="7">
    <source>
        <dbReference type="Proteomes" id="UP000440066"/>
    </source>
</evidence>
<dbReference type="HAMAP" id="MF_01820">
    <property type="entry name" value="GTPase_RsgA"/>
    <property type="match status" value="1"/>
</dbReference>
<dbReference type="GO" id="GO:0019843">
    <property type="term" value="F:rRNA binding"/>
    <property type="evidence" value="ECO:0007669"/>
    <property type="project" value="UniProtKB-KW"/>
</dbReference>
<keyword evidence="2 3" id="KW-0342">GTP-binding</keyword>
<reference evidence="6 7" key="1">
    <citation type="submission" date="2019-11" db="EMBL/GenBank/DDBJ databases">
        <title>Characterisation of Fundicoccus ignavus gen. nov. sp. nov., a novel genus of the family Aerococcaceae from bulk tank milk.</title>
        <authorList>
            <person name="Siebert A."/>
            <person name="Huptas C."/>
            <person name="Wenning M."/>
            <person name="Scherer S."/>
            <person name="Doll E.V."/>
        </authorList>
    </citation>
    <scope>NUCLEOTIDE SEQUENCE [LARGE SCALE GENOMIC DNA]</scope>
    <source>
        <strain evidence="6 7">DSM 109652</strain>
    </source>
</reference>
<feature type="binding site" evidence="3">
    <location>
        <begin position="204"/>
        <end position="212"/>
    </location>
    <ligand>
        <name>GTP</name>
        <dbReference type="ChEBI" id="CHEBI:37565"/>
    </ligand>
</feature>
<gene>
    <name evidence="3 6" type="primary">rsgA</name>
    <name evidence="6" type="ORF">GF867_01045</name>
</gene>
<evidence type="ECO:0000313" key="6">
    <source>
        <dbReference type="EMBL" id="MRJ46161.1"/>
    </source>
</evidence>
<feature type="binding site" evidence="3">
    <location>
        <position position="291"/>
    </location>
    <ligand>
        <name>Zn(2+)</name>
        <dbReference type="ChEBI" id="CHEBI:29105"/>
    </ligand>
</feature>
<dbReference type="PANTHER" id="PTHR32120">
    <property type="entry name" value="SMALL RIBOSOMAL SUBUNIT BIOGENESIS GTPASE RSGA"/>
    <property type="match status" value="1"/>
</dbReference>
<dbReference type="PROSITE" id="PS50936">
    <property type="entry name" value="ENGC_GTPASE"/>
    <property type="match status" value="1"/>
</dbReference>
<comment type="caution">
    <text evidence="6">The sequence shown here is derived from an EMBL/GenBank/DDBJ whole genome shotgun (WGS) entry which is preliminary data.</text>
</comment>
<comment type="cofactor">
    <cofactor evidence="3">
        <name>Zn(2+)</name>
        <dbReference type="ChEBI" id="CHEBI:29105"/>
    </cofactor>
    <text evidence="3">Binds 1 zinc ion per subunit.</text>
</comment>
<comment type="subunit">
    <text evidence="3">Monomer. Associates with 30S ribosomal subunit, binds 16S rRNA.</text>
</comment>
<dbReference type="Gene3D" id="1.10.40.50">
    <property type="entry name" value="Probable gtpase engc, domain 3"/>
    <property type="match status" value="1"/>
</dbReference>
<dbReference type="SUPFAM" id="SSF52540">
    <property type="entry name" value="P-loop containing nucleoside triphosphate hydrolases"/>
    <property type="match status" value="1"/>
</dbReference>
<keyword evidence="1 3" id="KW-0547">Nucleotide-binding</keyword>
<dbReference type="InterPro" id="IPR027417">
    <property type="entry name" value="P-loop_NTPase"/>
</dbReference>